<evidence type="ECO:0000259" key="1">
    <source>
        <dbReference type="Pfam" id="PF04218"/>
    </source>
</evidence>
<proteinExistence type="predicted"/>
<dbReference type="InterPro" id="IPR007889">
    <property type="entry name" value="HTH_Psq"/>
</dbReference>
<feature type="domain" description="HTH psq-type" evidence="1">
    <location>
        <begin position="40"/>
        <end position="89"/>
    </location>
</feature>
<evidence type="ECO:0000313" key="2">
    <source>
        <dbReference type="EMBL" id="KAH3854661.1"/>
    </source>
</evidence>
<dbReference type="AlphaFoldDB" id="A0A9D4LAP9"/>
<gene>
    <name evidence="2" type="ORF">DPMN_097207</name>
</gene>
<sequence length="119" mass="13785">MPNKDKHFDSHSLLKFLRNKTFIDYGKVNCQFKLTIVASKRKFLTLEERVKVISLLGKGHSCRRVASELGVGKTQIQSILKRKHEIMDEFEENVNCESKRPKRESEFASVNDLVHLLVV</sequence>
<keyword evidence="3" id="KW-1185">Reference proteome</keyword>
<name>A0A9D4LAP9_DREPO</name>
<comment type="caution">
    <text evidence="2">The sequence shown here is derived from an EMBL/GenBank/DDBJ whole genome shotgun (WGS) entry which is preliminary data.</text>
</comment>
<dbReference type="SUPFAM" id="SSF46689">
    <property type="entry name" value="Homeodomain-like"/>
    <property type="match status" value="1"/>
</dbReference>
<reference evidence="2" key="1">
    <citation type="journal article" date="2019" name="bioRxiv">
        <title>The Genome of the Zebra Mussel, Dreissena polymorpha: A Resource for Invasive Species Research.</title>
        <authorList>
            <person name="McCartney M.A."/>
            <person name="Auch B."/>
            <person name="Kono T."/>
            <person name="Mallez S."/>
            <person name="Zhang Y."/>
            <person name="Obille A."/>
            <person name="Becker A."/>
            <person name="Abrahante J.E."/>
            <person name="Garbe J."/>
            <person name="Badalamenti J.P."/>
            <person name="Herman A."/>
            <person name="Mangelson H."/>
            <person name="Liachko I."/>
            <person name="Sullivan S."/>
            <person name="Sone E.D."/>
            <person name="Koren S."/>
            <person name="Silverstein K.A.T."/>
            <person name="Beckman K.B."/>
            <person name="Gohl D.M."/>
        </authorList>
    </citation>
    <scope>NUCLEOTIDE SEQUENCE</scope>
    <source>
        <strain evidence="2">Duluth1</strain>
        <tissue evidence="2">Whole animal</tissue>
    </source>
</reference>
<dbReference type="Gene3D" id="1.10.10.60">
    <property type="entry name" value="Homeodomain-like"/>
    <property type="match status" value="1"/>
</dbReference>
<dbReference type="Pfam" id="PF04218">
    <property type="entry name" value="CENP-B_N"/>
    <property type="match status" value="1"/>
</dbReference>
<reference evidence="2" key="2">
    <citation type="submission" date="2020-11" db="EMBL/GenBank/DDBJ databases">
        <authorList>
            <person name="McCartney M.A."/>
            <person name="Auch B."/>
            <person name="Kono T."/>
            <person name="Mallez S."/>
            <person name="Becker A."/>
            <person name="Gohl D.M."/>
            <person name="Silverstein K.A.T."/>
            <person name="Koren S."/>
            <person name="Bechman K.B."/>
            <person name="Herman A."/>
            <person name="Abrahante J.E."/>
            <person name="Garbe J."/>
        </authorList>
    </citation>
    <scope>NUCLEOTIDE SEQUENCE</scope>
    <source>
        <strain evidence="2">Duluth1</strain>
        <tissue evidence="2">Whole animal</tissue>
    </source>
</reference>
<dbReference type="InterPro" id="IPR009057">
    <property type="entry name" value="Homeodomain-like_sf"/>
</dbReference>
<protein>
    <recommendedName>
        <fullName evidence="1">HTH psq-type domain-containing protein</fullName>
    </recommendedName>
</protein>
<evidence type="ECO:0000313" key="3">
    <source>
        <dbReference type="Proteomes" id="UP000828390"/>
    </source>
</evidence>
<dbReference type="EMBL" id="JAIWYP010000003">
    <property type="protein sequence ID" value="KAH3854661.1"/>
    <property type="molecule type" value="Genomic_DNA"/>
</dbReference>
<dbReference type="GO" id="GO:0003677">
    <property type="term" value="F:DNA binding"/>
    <property type="evidence" value="ECO:0007669"/>
    <property type="project" value="InterPro"/>
</dbReference>
<dbReference type="Proteomes" id="UP000828390">
    <property type="component" value="Unassembled WGS sequence"/>
</dbReference>
<accession>A0A9D4LAP9</accession>
<organism evidence="2 3">
    <name type="scientific">Dreissena polymorpha</name>
    <name type="common">Zebra mussel</name>
    <name type="synonym">Mytilus polymorpha</name>
    <dbReference type="NCBI Taxonomy" id="45954"/>
    <lineage>
        <taxon>Eukaryota</taxon>
        <taxon>Metazoa</taxon>
        <taxon>Spiralia</taxon>
        <taxon>Lophotrochozoa</taxon>
        <taxon>Mollusca</taxon>
        <taxon>Bivalvia</taxon>
        <taxon>Autobranchia</taxon>
        <taxon>Heteroconchia</taxon>
        <taxon>Euheterodonta</taxon>
        <taxon>Imparidentia</taxon>
        <taxon>Neoheterodontei</taxon>
        <taxon>Myida</taxon>
        <taxon>Dreissenoidea</taxon>
        <taxon>Dreissenidae</taxon>
        <taxon>Dreissena</taxon>
    </lineage>
</organism>